<protein>
    <recommendedName>
        <fullName evidence="6">Cuticle protein</fullName>
    </recommendedName>
</protein>
<sequence>TASSVLQQITVAVTPAKAFSSAGTAMILYTFLAVTLQGISQSCGSEPPYGPPPPYHRPEPYGPPSYEEPAKPYSFGYAVHDSYNGNDFSANEESNGKQVKGSYNVLLPDGRKQTVIYTAGPPEGYKAEVKYEGEAKHPHEPAYHPPSPY</sequence>
<reference evidence="4 5" key="1">
    <citation type="submission" date="2024-05" db="EMBL/GenBank/DDBJ databases">
        <authorList>
            <person name="Wallberg A."/>
        </authorList>
    </citation>
    <scope>NUCLEOTIDE SEQUENCE [LARGE SCALE GENOMIC DNA]</scope>
</reference>
<name>A0AAV2PWW8_MEGNR</name>
<dbReference type="AlphaFoldDB" id="A0AAV2PWW8"/>
<evidence type="ECO:0000256" key="2">
    <source>
        <dbReference type="PROSITE-ProRule" id="PRU00497"/>
    </source>
</evidence>
<dbReference type="GO" id="GO:0031012">
    <property type="term" value="C:extracellular matrix"/>
    <property type="evidence" value="ECO:0007669"/>
    <property type="project" value="TreeGrafter"/>
</dbReference>
<comment type="caution">
    <text evidence="4">The sequence shown here is derived from an EMBL/GenBank/DDBJ whole genome shotgun (WGS) entry which is preliminary data.</text>
</comment>
<dbReference type="PANTHER" id="PTHR12236:SF79">
    <property type="entry name" value="CUTICULAR PROTEIN 50CB-RELATED"/>
    <property type="match status" value="1"/>
</dbReference>
<dbReference type="InterPro" id="IPR000618">
    <property type="entry name" value="Insect_cuticle"/>
</dbReference>
<feature type="non-terminal residue" evidence="4">
    <location>
        <position position="149"/>
    </location>
</feature>
<dbReference type="Proteomes" id="UP001497623">
    <property type="component" value="Unassembled WGS sequence"/>
</dbReference>
<dbReference type="PROSITE" id="PS00233">
    <property type="entry name" value="CHIT_BIND_RR_1"/>
    <property type="match status" value="1"/>
</dbReference>
<evidence type="ECO:0000313" key="4">
    <source>
        <dbReference type="EMBL" id="CAL4064800.1"/>
    </source>
</evidence>
<evidence type="ECO:0000256" key="1">
    <source>
        <dbReference type="ARBA" id="ARBA00022460"/>
    </source>
</evidence>
<dbReference type="GO" id="GO:0042302">
    <property type="term" value="F:structural constituent of cuticle"/>
    <property type="evidence" value="ECO:0007669"/>
    <property type="project" value="UniProtKB-UniRule"/>
</dbReference>
<dbReference type="PRINTS" id="PR00947">
    <property type="entry name" value="CUTICLE"/>
</dbReference>
<dbReference type="PANTHER" id="PTHR12236">
    <property type="entry name" value="STRUCTURAL CONTITUENT OF CUTICLE"/>
    <property type="match status" value="1"/>
</dbReference>
<feature type="non-terminal residue" evidence="4">
    <location>
        <position position="1"/>
    </location>
</feature>
<evidence type="ECO:0000313" key="5">
    <source>
        <dbReference type="Proteomes" id="UP001497623"/>
    </source>
</evidence>
<dbReference type="InterPro" id="IPR031311">
    <property type="entry name" value="CHIT_BIND_RR_consensus"/>
</dbReference>
<dbReference type="GO" id="GO:0005615">
    <property type="term" value="C:extracellular space"/>
    <property type="evidence" value="ECO:0007669"/>
    <property type="project" value="TreeGrafter"/>
</dbReference>
<dbReference type="PROSITE" id="PS51155">
    <property type="entry name" value="CHIT_BIND_RR_2"/>
    <property type="match status" value="1"/>
</dbReference>
<feature type="compositionally biased region" description="Pro residues" evidence="3">
    <location>
        <begin position="48"/>
        <end position="63"/>
    </location>
</feature>
<proteinExistence type="predicted"/>
<dbReference type="InterPro" id="IPR051217">
    <property type="entry name" value="Insect_Cuticle_Struc_Prot"/>
</dbReference>
<keyword evidence="1 2" id="KW-0193">Cuticle</keyword>
<gene>
    <name evidence="4" type="ORF">MNOR_LOCUS4258</name>
</gene>
<feature type="region of interest" description="Disordered" evidence="3">
    <location>
        <begin position="42"/>
        <end position="67"/>
    </location>
</feature>
<evidence type="ECO:0008006" key="6">
    <source>
        <dbReference type="Google" id="ProtNLM"/>
    </source>
</evidence>
<evidence type="ECO:0000256" key="3">
    <source>
        <dbReference type="SAM" id="MobiDB-lite"/>
    </source>
</evidence>
<accession>A0AAV2PWW8</accession>
<dbReference type="Pfam" id="PF00379">
    <property type="entry name" value="Chitin_bind_4"/>
    <property type="match status" value="1"/>
</dbReference>
<organism evidence="4 5">
    <name type="scientific">Meganyctiphanes norvegica</name>
    <name type="common">Northern krill</name>
    <name type="synonym">Thysanopoda norvegica</name>
    <dbReference type="NCBI Taxonomy" id="48144"/>
    <lineage>
        <taxon>Eukaryota</taxon>
        <taxon>Metazoa</taxon>
        <taxon>Ecdysozoa</taxon>
        <taxon>Arthropoda</taxon>
        <taxon>Crustacea</taxon>
        <taxon>Multicrustacea</taxon>
        <taxon>Malacostraca</taxon>
        <taxon>Eumalacostraca</taxon>
        <taxon>Eucarida</taxon>
        <taxon>Euphausiacea</taxon>
        <taxon>Euphausiidae</taxon>
        <taxon>Meganyctiphanes</taxon>
    </lineage>
</organism>
<dbReference type="EMBL" id="CAXKWB010001546">
    <property type="protein sequence ID" value="CAL4064800.1"/>
    <property type="molecule type" value="Genomic_DNA"/>
</dbReference>
<keyword evidence="5" id="KW-1185">Reference proteome</keyword>